<comment type="subcellular location">
    <subcellularLocation>
        <location evidence="1">Nucleus</location>
    </subcellularLocation>
</comment>
<dbReference type="EMBL" id="BRYB01000980">
    <property type="protein sequence ID" value="GMI41143.1"/>
    <property type="molecule type" value="Genomic_DNA"/>
</dbReference>
<feature type="compositionally biased region" description="Acidic residues" evidence="6">
    <location>
        <begin position="1265"/>
        <end position="1278"/>
    </location>
</feature>
<gene>
    <name evidence="7" type="ORF">TeGR_g13251</name>
</gene>
<evidence type="ECO:0000313" key="8">
    <source>
        <dbReference type="Proteomes" id="UP001165060"/>
    </source>
</evidence>
<keyword evidence="4" id="KW-0539">Nucleus</keyword>
<dbReference type="Pfam" id="PF20168">
    <property type="entry name" value="PDS5"/>
    <property type="match status" value="1"/>
</dbReference>
<evidence type="ECO:0000256" key="4">
    <source>
        <dbReference type="ARBA" id="ARBA00023242"/>
    </source>
</evidence>
<proteinExistence type="predicted"/>
<evidence type="ECO:0000256" key="2">
    <source>
        <dbReference type="ARBA" id="ARBA00022618"/>
    </source>
</evidence>
<comment type="caution">
    <text evidence="7">The sequence shown here is derived from an EMBL/GenBank/DDBJ whole genome shotgun (WGS) entry which is preliminary data.</text>
</comment>
<name>A0ABQ6N571_9STRA</name>
<evidence type="ECO:0000313" key="7">
    <source>
        <dbReference type="EMBL" id="GMI41143.1"/>
    </source>
</evidence>
<feature type="compositionally biased region" description="Basic residues" evidence="6">
    <location>
        <begin position="1430"/>
        <end position="1442"/>
    </location>
</feature>
<feature type="region of interest" description="Disordered" evidence="6">
    <location>
        <begin position="1265"/>
        <end position="1442"/>
    </location>
</feature>
<evidence type="ECO:0000256" key="5">
    <source>
        <dbReference type="ARBA" id="ARBA00023306"/>
    </source>
</evidence>
<evidence type="ECO:0008006" key="9">
    <source>
        <dbReference type="Google" id="ProtNLM"/>
    </source>
</evidence>
<dbReference type="InterPro" id="IPR039776">
    <property type="entry name" value="Pds5"/>
</dbReference>
<reference evidence="7 8" key="1">
    <citation type="journal article" date="2023" name="Commun. Biol.">
        <title>Genome analysis of Parmales, the sister group of diatoms, reveals the evolutionary specialization of diatoms from phago-mixotrophs to photoautotrophs.</title>
        <authorList>
            <person name="Ban H."/>
            <person name="Sato S."/>
            <person name="Yoshikawa S."/>
            <person name="Yamada K."/>
            <person name="Nakamura Y."/>
            <person name="Ichinomiya M."/>
            <person name="Sato N."/>
            <person name="Blanc-Mathieu R."/>
            <person name="Endo H."/>
            <person name="Kuwata A."/>
            <person name="Ogata H."/>
        </authorList>
    </citation>
    <scope>NUCLEOTIDE SEQUENCE [LARGE SCALE GENOMIC DNA]</scope>
</reference>
<evidence type="ECO:0000256" key="3">
    <source>
        <dbReference type="ARBA" id="ARBA00022776"/>
    </source>
</evidence>
<keyword evidence="8" id="KW-1185">Reference proteome</keyword>
<dbReference type="InterPro" id="IPR016024">
    <property type="entry name" value="ARM-type_fold"/>
</dbReference>
<feature type="compositionally biased region" description="Acidic residues" evidence="6">
    <location>
        <begin position="846"/>
        <end position="856"/>
    </location>
</feature>
<dbReference type="PANTHER" id="PTHR12663:SF0">
    <property type="entry name" value="PRECOCIOUS DISSOCIATION OF SISTERS 5, ISOFORM A"/>
    <property type="match status" value="1"/>
</dbReference>
<feature type="compositionally biased region" description="Low complexity" evidence="6">
    <location>
        <begin position="1420"/>
        <end position="1429"/>
    </location>
</feature>
<dbReference type="SUPFAM" id="SSF48371">
    <property type="entry name" value="ARM repeat"/>
    <property type="match status" value="1"/>
</dbReference>
<keyword evidence="5" id="KW-0131">Cell cycle</keyword>
<feature type="compositionally biased region" description="Acidic residues" evidence="6">
    <location>
        <begin position="1392"/>
        <end position="1401"/>
    </location>
</feature>
<feature type="compositionally biased region" description="Basic and acidic residues" evidence="6">
    <location>
        <begin position="1381"/>
        <end position="1391"/>
    </location>
</feature>
<keyword evidence="3" id="KW-0498">Mitosis</keyword>
<feature type="region of interest" description="Disordered" evidence="6">
    <location>
        <begin position="842"/>
        <end position="863"/>
    </location>
</feature>
<organism evidence="7 8">
    <name type="scientific">Tetraparma gracilis</name>
    <dbReference type="NCBI Taxonomy" id="2962635"/>
    <lineage>
        <taxon>Eukaryota</taxon>
        <taxon>Sar</taxon>
        <taxon>Stramenopiles</taxon>
        <taxon>Ochrophyta</taxon>
        <taxon>Bolidophyceae</taxon>
        <taxon>Parmales</taxon>
        <taxon>Triparmaceae</taxon>
        <taxon>Tetraparma</taxon>
    </lineage>
</organism>
<evidence type="ECO:0000256" key="1">
    <source>
        <dbReference type="ARBA" id="ARBA00004123"/>
    </source>
</evidence>
<keyword evidence="2" id="KW-0132">Cell division</keyword>
<dbReference type="Proteomes" id="UP001165060">
    <property type="component" value="Unassembled WGS sequence"/>
</dbReference>
<sequence>MAPKVAPTLSAAFLEAASTKNELVKKLRSVHAALSEDDVEPNSASYPGLDSLSAYLVSPKLLSHKDKEVRLYTSLCCMEIFYLYAPEPPWDAGEIIRVFEQIISQLSNLAHCHSSTQANYAMYFHILSQLATVKIGVVLVELNRQGDAQALEQLASLCRTLLGLVHADHPQEVMTNAVAAIAACVDEFDATIPTPLLDELLLCVARGPNPASADGEAPAAASPSYMCAFNVIKRSEDRLSTPLAALVNGLLNNDTRYTSETQIGQDAVWGIVFELHRIAPSMLTTVIGNVASALQMARCLVKILENKPELRELATASLITLLNDPVSDIRIEVVHNVCDLASEDPSRVSEELLREVGNRVASKSKTERKDAATGLAQIYQTHYSKPKLAQVNGDEDCDIDTIVVTALNLEVDGANNSHASLAWIPEVLFKALSVKDETDTDMRSRVIQIVDDVLLPKSLSTTARAAGVSMIVSMIDDTDSNAYKWLGAFLGERAKAQKQLKLYLDTREFSRTHQAGTTEYLKANAEAEAHLEKLVNEFAPFAFAGANEASKKTEILSKLHNHKDNHIFKLLASVADCTHSISARARALEDLPKRVTHLGANASAWMKTLVRRCSMGAAFNFDTINHCAMFAQESAREDEWPACALFLEIVKLGATAFPEMGGGNDAECFNTLTEFFGECRNLTGKSKKDADANGITTVLSNILALFAPAASSSGGTSNDPEEQLLRMCVKDGSPEQARDAVFVMAAMVGTTKGEGKAAKTLTEQEAFSPLLKQLTAPHRLSIENPRCVSVLSALAALAEVAPVAFEGGGGGGEESTKGVKAVRFALESVILGKRGASILGKSDAMEVSDDESADDEEKPKMSAAAKTKAAQELATSRAVAAIELLVAHIGSLPALKVPRTTSLKALRENGDSDISSPAHTGIVFDTLLRIVEDSGMLPNTRDRKLCTDAKSKAAIRKAAGVGLIQLCNSSSKRDQFLDIRGWHILAQVLSDSDAGVRGATVEELSLMLNAQKRYTMAPSLRFLALATMCADGEGVPGNVSNSNGGAVNIGKMSGAIRNAATECVKNLRITCEKVVIQCKAQGPAGEAHYENSIKPMLMPEYALSFAVHLLALRKETPVTKKASGDKGEIDGAYKQLHKRLRWLLEPLVMSLGEQARNISFLVRITEQIGSSFEANVPATDGDADFASMDKAEVEQRLVVVCQAAREVILKFIKTDDHLAPYPGHIQIPSDFFLQKKGAGKFKKMGKAELAKERKMANEEADLYEDGDDFAYGDDDVDMEPSRHEESRDEMPPLPDDSREQAADLIASPIGKKPPRKTNWNLSPIGSPLKGGKINEKRRQSQAIMGARKTEPVAIKVNRSLSQSTASAASPKKAAGNKRKSAAAEKKAKAQDESLDFGDMMDQENAGGAQANSKKAKGGAKAKAAPAKGGSKAKAKGRKATKA</sequence>
<accession>A0ABQ6N571</accession>
<evidence type="ECO:0000256" key="6">
    <source>
        <dbReference type="SAM" id="MobiDB-lite"/>
    </source>
</evidence>
<feature type="compositionally biased region" description="Basic and acidic residues" evidence="6">
    <location>
        <begin position="1279"/>
        <end position="1301"/>
    </location>
</feature>
<protein>
    <recommendedName>
        <fullName evidence="9">Armadillo-type protein</fullName>
    </recommendedName>
</protein>
<dbReference type="PANTHER" id="PTHR12663">
    <property type="entry name" value="ANDROGEN INDUCED INHIBITOR OF PROLIFERATION AS3 / PDS5-RELATED"/>
    <property type="match status" value="1"/>
</dbReference>